<evidence type="ECO:0000313" key="15">
    <source>
        <dbReference type="EMBL" id="GBQ05150.1"/>
    </source>
</evidence>
<feature type="transmembrane region" description="Helical" evidence="14">
    <location>
        <begin position="49"/>
        <end position="74"/>
    </location>
</feature>
<keyword evidence="11 14" id="KW-0472">Membrane</keyword>
<keyword evidence="7" id="KW-0862">Zinc</keyword>
<sequence>MFDFPFMQHAFVGCLLVSLLAGPIGWFMLLRRQAFAAHALPHIGFSGAAAAIWLGIAPLWGMMGSSLIAGLFMAQESKGEGGTFAPIRRESMTGLVLAASLGIGVWCLHMANSASNQASTLLFGDVLGLSTHTLFSLGAILIFCIGVLGIIGRPLLFSSIAPDLAQARGVPITVLSRLFMMLAAFAAAACSEVAGALLSFSLMIGPASAALRLELSPTKGLLFSLVSALCLSWGGLILSWYTDAPVAFWIGIGAVALYISASIIQHLRQTRRLL</sequence>
<dbReference type="SUPFAM" id="SSF81345">
    <property type="entry name" value="ABC transporter involved in vitamin B12 uptake, BtuC"/>
    <property type="match status" value="1"/>
</dbReference>
<dbReference type="PANTHER" id="PTHR30477:SF23">
    <property type="entry name" value="HIGH-AFFINITY ZINC UPTAKE SYSTEM MEMBRANE PROTEIN ZNUB"/>
    <property type="match status" value="1"/>
</dbReference>
<protein>
    <recommendedName>
        <fullName evidence="12">High-affinity zinc uptake system membrane protein ZnuB</fullName>
    </recommendedName>
</protein>
<evidence type="ECO:0000256" key="14">
    <source>
        <dbReference type="SAM" id="Phobius"/>
    </source>
</evidence>
<keyword evidence="9 14" id="KW-1133">Transmembrane helix</keyword>
<evidence type="ECO:0000256" key="11">
    <source>
        <dbReference type="ARBA" id="ARBA00023136"/>
    </source>
</evidence>
<dbReference type="InterPro" id="IPR001626">
    <property type="entry name" value="ABC_TroCD"/>
</dbReference>
<keyword evidence="6 13" id="KW-0812">Transmembrane</keyword>
<keyword evidence="5" id="KW-1003">Cell membrane</keyword>
<feature type="transmembrane region" description="Helical" evidence="14">
    <location>
        <begin position="246"/>
        <end position="264"/>
    </location>
</feature>
<organism evidence="15 16">
    <name type="scientific">Saccharibacter floricola DSM 15669</name>
    <dbReference type="NCBI Taxonomy" id="1123227"/>
    <lineage>
        <taxon>Bacteria</taxon>
        <taxon>Pseudomonadati</taxon>
        <taxon>Pseudomonadota</taxon>
        <taxon>Alphaproteobacteria</taxon>
        <taxon>Acetobacterales</taxon>
        <taxon>Acetobacteraceae</taxon>
        <taxon>Saccharibacter</taxon>
    </lineage>
</organism>
<evidence type="ECO:0000256" key="6">
    <source>
        <dbReference type="ARBA" id="ARBA00022692"/>
    </source>
</evidence>
<reference evidence="15" key="1">
    <citation type="submission" date="2013-04" db="EMBL/GenBank/DDBJ databases">
        <title>The genome sequencing project of 58 acetic acid bacteria.</title>
        <authorList>
            <person name="Okamoto-Kainuma A."/>
            <person name="Ishikawa M."/>
            <person name="Umino S."/>
            <person name="Koizumi Y."/>
            <person name="Shiwa Y."/>
            <person name="Yoshikawa H."/>
            <person name="Matsutani M."/>
            <person name="Matsushita K."/>
        </authorList>
    </citation>
    <scope>NUCLEOTIDE SEQUENCE</scope>
    <source>
        <strain evidence="15">DSM 15669</strain>
    </source>
</reference>
<dbReference type="InterPro" id="IPR037294">
    <property type="entry name" value="ABC_BtuC-like"/>
</dbReference>
<dbReference type="EMBL" id="BAQD01000003">
    <property type="protein sequence ID" value="GBQ05150.1"/>
    <property type="molecule type" value="Genomic_DNA"/>
</dbReference>
<evidence type="ECO:0000256" key="10">
    <source>
        <dbReference type="ARBA" id="ARBA00023065"/>
    </source>
</evidence>
<keyword evidence="10" id="KW-0406">Ion transport</keyword>
<evidence type="ECO:0000256" key="2">
    <source>
        <dbReference type="ARBA" id="ARBA00004651"/>
    </source>
</evidence>
<keyword evidence="8" id="KW-0864">Zinc transport</keyword>
<evidence type="ECO:0000256" key="7">
    <source>
        <dbReference type="ARBA" id="ARBA00022833"/>
    </source>
</evidence>
<proteinExistence type="inferred from homology"/>
<gene>
    <name evidence="15" type="ORF">AA15669_0330</name>
</gene>
<dbReference type="Proteomes" id="UP001062901">
    <property type="component" value="Unassembled WGS sequence"/>
</dbReference>
<comment type="caution">
    <text evidence="15">The sequence shown here is derived from an EMBL/GenBank/DDBJ whole genome shotgun (WGS) entry which is preliminary data.</text>
</comment>
<evidence type="ECO:0000256" key="5">
    <source>
        <dbReference type="ARBA" id="ARBA00022475"/>
    </source>
</evidence>
<comment type="function">
    <text evidence="1">Involved in the high-affinity zinc uptake transport system.</text>
</comment>
<evidence type="ECO:0000256" key="9">
    <source>
        <dbReference type="ARBA" id="ARBA00022989"/>
    </source>
</evidence>
<keyword evidence="16" id="KW-1185">Reference proteome</keyword>
<evidence type="ECO:0000256" key="3">
    <source>
        <dbReference type="ARBA" id="ARBA00008034"/>
    </source>
</evidence>
<accession>A0ABQ0P022</accession>
<dbReference type="PANTHER" id="PTHR30477">
    <property type="entry name" value="ABC-TRANSPORTER METAL-BINDING PROTEIN"/>
    <property type="match status" value="1"/>
</dbReference>
<evidence type="ECO:0000256" key="13">
    <source>
        <dbReference type="RuleBase" id="RU003943"/>
    </source>
</evidence>
<evidence type="ECO:0000256" key="4">
    <source>
        <dbReference type="ARBA" id="ARBA00022448"/>
    </source>
</evidence>
<evidence type="ECO:0000313" key="16">
    <source>
        <dbReference type="Proteomes" id="UP001062901"/>
    </source>
</evidence>
<name>A0ABQ0P022_9PROT</name>
<feature type="transmembrane region" description="Helical" evidence="14">
    <location>
        <begin position="220"/>
        <end position="240"/>
    </location>
</feature>
<feature type="transmembrane region" description="Helical" evidence="14">
    <location>
        <begin position="95"/>
        <end position="114"/>
    </location>
</feature>
<dbReference type="Pfam" id="PF00950">
    <property type="entry name" value="ABC-3"/>
    <property type="match status" value="1"/>
</dbReference>
<evidence type="ECO:0000256" key="8">
    <source>
        <dbReference type="ARBA" id="ARBA00022906"/>
    </source>
</evidence>
<evidence type="ECO:0000256" key="12">
    <source>
        <dbReference type="ARBA" id="ARBA00040080"/>
    </source>
</evidence>
<evidence type="ECO:0000256" key="1">
    <source>
        <dbReference type="ARBA" id="ARBA00002313"/>
    </source>
</evidence>
<comment type="subcellular location">
    <subcellularLocation>
        <location evidence="2 13">Cell membrane</location>
        <topology evidence="2 13">Multi-pass membrane protein</topology>
    </subcellularLocation>
</comment>
<dbReference type="RefSeq" id="WP_018979879.1">
    <property type="nucleotide sequence ID" value="NZ_BAQD01000003.1"/>
</dbReference>
<dbReference type="Gene3D" id="1.10.3470.10">
    <property type="entry name" value="ABC transporter involved in vitamin B12 uptake, BtuC"/>
    <property type="match status" value="1"/>
</dbReference>
<keyword evidence="4 13" id="KW-0813">Transport</keyword>
<comment type="similarity">
    <text evidence="3 13">Belongs to the ABC-3 integral membrane protein family.</text>
</comment>
<feature type="transmembrane region" description="Helical" evidence="14">
    <location>
        <begin position="134"/>
        <end position="157"/>
    </location>
</feature>